<name>A0A8C7J841_ONCKI</name>
<organism evidence="2 3">
    <name type="scientific">Oncorhynchus kisutch</name>
    <name type="common">Coho salmon</name>
    <name type="synonym">Salmo kisutch</name>
    <dbReference type="NCBI Taxonomy" id="8019"/>
    <lineage>
        <taxon>Eukaryota</taxon>
        <taxon>Metazoa</taxon>
        <taxon>Chordata</taxon>
        <taxon>Craniata</taxon>
        <taxon>Vertebrata</taxon>
        <taxon>Euteleostomi</taxon>
        <taxon>Actinopterygii</taxon>
        <taxon>Neopterygii</taxon>
        <taxon>Teleostei</taxon>
        <taxon>Protacanthopterygii</taxon>
        <taxon>Salmoniformes</taxon>
        <taxon>Salmonidae</taxon>
        <taxon>Salmoninae</taxon>
        <taxon>Oncorhynchus</taxon>
    </lineage>
</organism>
<reference evidence="2" key="2">
    <citation type="submission" date="2025-09" db="UniProtKB">
        <authorList>
            <consortium name="Ensembl"/>
        </authorList>
    </citation>
    <scope>IDENTIFICATION</scope>
</reference>
<dbReference type="Proteomes" id="UP000694557">
    <property type="component" value="Unassembled WGS sequence"/>
</dbReference>
<feature type="compositionally biased region" description="Polar residues" evidence="1">
    <location>
        <begin position="87"/>
        <end position="106"/>
    </location>
</feature>
<protein>
    <recommendedName>
        <fullName evidence="4">Protein FAM193B</fullName>
    </recommendedName>
</protein>
<proteinExistence type="predicted"/>
<evidence type="ECO:0008006" key="4">
    <source>
        <dbReference type="Google" id="ProtNLM"/>
    </source>
</evidence>
<dbReference type="PANTHER" id="PTHR15109">
    <property type="entry name" value="AGAP004327-PA"/>
    <property type="match status" value="1"/>
</dbReference>
<dbReference type="AlphaFoldDB" id="A0A8C7J841"/>
<feature type="region of interest" description="Disordered" evidence="1">
    <location>
        <begin position="81"/>
        <end position="106"/>
    </location>
</feature>
<reference evidence="2" key="1">
    <citation type="submission" date="2025-08" db="UniProtKB">
        <authorList>
            <consortium name="Ensembl"/>
        </authorList>
    </citation>
    <scope>IDENTIFICATION</scope>
</reference>
<evidence type="ECO:0000313" key="3">
    <source>
        <dbReference type="Proteomes" id="UP000694557"/>
    </source>
</evidence>
<accession>A0A8C7J841</accession>
<dbReference type="GeneTree" id="ENSGT00390000000973"/>
<dbReference type="InterPro" id="IPR029717">
    <property type="entry name" value="FAM193"/>
</dbReference>
<dbReference type="Ensembl" id="ENSOKIT00005087895.1">
    <property type="protein sequence ID" value="ENSOKIP00005082355.1"/>
    <property type="gene ID" value="ENSOKIG00005035706.1"/>
</dbReference>
<dbReference type="PANTHER" id="PTHR15109:SF4">
    <property type="entry name" value="FAM193 C-TERMINAL DOMAIN-CONTAINING PROTEIN"/>
    <property type="match status" value="1"/>
</dbReference>
<sequence>MHTCCLLCHREFKDWGASSANGLSGGHGAKLADAVPALSQALLREVPGQKLSDTVPSLSQSLLGEVPLWICQSCRKSVEEEERRTSPRSNVPTSSGKPSQKSGGCYSSNVPLSHSSSCRAQSCSEGYPEQSSVDWDPSSFLSAHKLSGLWNSNSSGSSPGNPLSTSGDLCKTTPKHFKTMCRRPTPPGEISLFLSTLFRTQRIQDIPASNLNYCSRVDNSA</sequence>
<evidence type="ECO:0000256" key="1">
    <source>
        <dbReference type="SAM" id="MobiDB-lite"/>
    </source>
</evidence>
<keyword evidence="3" id="KW-1185">Reference proteome</keyword>
<evidence type="ECO:0000313" key="2">
    <source>
        <dbReference type="Ensembl" id="ENSOKIP00005082355.1"/>
    </source>
</evidence>